<evidence type="ECO:0000259" key="13">
    <source>
        <dbReference type="Pfam" id="PF00155"/>
    </source>
</evidence>
<dbReference type="InterPro" id="IPR015424">
    <property type="entry name" value="PyrdxlP-dep_Trfase"/>
</dbReference>
<keyword evidence="15" id="KW-1185">Reference proteome</keyword>
<dbReference type="InterPro" id="IPR015421">
    <property type="entry name" value="PyrdxlP-dep_Trfase_major"/>
</dbReference>
<dbReference type="EC" id="2.3.1.47" evidence="5"/>
<sequence length="381" mass="39474">MTGVFDWIDVSARRRDRAGLTRRMLVRPARSALVDLAGNDYLGLARHPEVTGAAAEAALVWGSGATAARLVSGTTVLHRELEEELADFCGAEAALVFSSGYLANLGMITALSRPGTLLVVDAGNHASLIDGYKLAGAQVQTVAHNSPQAVEKALADTRSARVHAVTESVFSVDGDLADLPATLEACRRHNAALLVDDAHGIGVVGERGEGAVAAAGLAGAPDVVWTLTLSKALGSQGGAVLGPRRVIDHVMNTARSFLFDTGLAPAPVAGALTALRVLRDRPDLPARTRRVAAGLHTRLREAGLTVSPPEGAVVSVLAPSAEAAVAWADACRSQGVAVSCFRPPSVPDRFSRLRLTARADLTDADVERAVEVILAARPAGG</sequence>
<evidence type="ECO:0000256" key="2">
    <source>
        <dbReference type="ARBA" id="ARBA00004746"/>
    </source>
</evidence>
<dbReference type="Gene3D" id="3.90.1150.10">
    <property type="entry name" value="Aspartate Aminotransferase, domain 1"/>
    <property type="match status" value="1"/>
</dbReference>
<dbReference type="InterPro" id="IPR001917">
    <property type="entry name" value="Aminotrans_II_pyridoxalP_BS"/>
</dbReference>
<evidence type="ECO:0000256" key="7">
    <source>
        <dbReference type="ARBA" id="ARBA00022756"/>
    </source>
</evidence>
<dbReference type="Proteomes" id="UP000540685">
    <property type="component" value="Unassembled WGS sequence"/>
</dbReference>
<evidence type="ECO:0000256" key="10">
    <source>
        <dbReference type="ARBA" id="ARBA00033381"/>
    </source>
</evidence>
<comment type="catalytic activity">
    <reaction evidence="11">
        <text>6-carboxyhexanoyl-[ACP] + L-alanine + H(+) = (8S)-8-amino-7-oxononanoate + holo-[ACP] + CO2</text>
        <dbReference type="Rhea" id="RHEA:42288"/>
        <dbReference type="Rhea" id="RHEA-COMP:9685"/>
        <dbReference type="Rhea" id="RHEA-COMP:9955"/>
        <dbReference type="ChEBI" id="CHEBI:15378"/>
        <dbReference type="ChEBI" id="CHEBI:16526"/>
        <dbReference type="ChEBI" id="CHEBI:57972"/>
        <dbReference type="ChEBI" id="CHEBI:64479"/>
        <dbReference type="ChEBI" id="CHEBI:78846"/>
        <dbReference type="ChEBI" id="CHEBI:149468"/>
        <dbReference type="EC" id="2.3.1.47"/>
    </reaction>
</comment>
<dbReference type="Pfam" id="PF00155">
    <property type="entry name" value="Aminotran_1_2"/>
    <property type="match status" value="1"/>
</dbReference>
<name>A0A7W9ILQ8_9ACTN</name>
<organism evidence="14 15">
    <name type="scientific">Streptosporangium becharense</name>
    <dbReference type="NCBI Taxonomy" id="1816182"/>
    <lineage>
        <taxon>Bacteria</taxon>
        <taxon>Bacillati</taxon>
        <taxon>Actinomycetota</taxon>
        <taxon>Actinomycetes</taxon>
        <taxon>Streptosporangiales</taxon>
        <taxon>Streptosporangiaceae</taxon>
        <taxon>Streptosporangium</taxon>
    </lineage>
</organism>
<evidence type="ECO:0000256" key="9">
    <source>
        <dbReference type="ARBA" id="ARBA00032610"/>
    </source>
</evidence>
<protein>
    <recommendedName>
        <fullName evidence="5">8-amino-7-oxononanoate synthase</fullName>
        <ecNumber evidence="5">2.3.1.47</ecNumber>
    </recommendedName>
    <alternativeName>
        <fullName evidence="9">7-keto-8-amino-pelargonic acid synthase</fullName>
    </alternativeName>
    <alternativeName>
        <fullName evidence="10">8-amino-7-ketopelargonate synthase</fullName>
    </alternativeName>
</protein>
<dbReference type="PANTHER" id="PTHR13693">
    <property type="entry name" value="CLASS II AMINOTRANSFERASE/8-AMINO-7-OXONONANOATE SYNTHASE"/>
    <property type="match status" value="1"/>
</dbReference>
<dbReference type="GO" id="GO:0009102">
    <property type="term" value="P:biotin biosynthetic process"/>
    <property type="evidence" value="ECO:0007669"/>
    <property type="project" value="UniProtKB-KW"/>
</dbReference>
<reference evidence="14 15" key="1">
    <citation type="submission" date="2020-08" db="EMBL/GenBank/DDBJ databases">
        <title>Sequencing the genomes of 1000 actinobacteria strains.</title>
        <authorList>
            <person name="Klenk H.-P."/>
        </authorList>
    </citation>
    <scope>NUCLEOTIDE SEQUENCE [LARGE SCALE GENOMIC DNA]</scope>
    <source>
        <strain evidence="14 15">DSM 46887</strain>
    </source>
</reference>
<evidence type="ECO:0000256" key="4">
    <source>
        <dbReference type="ARBA" id="ARBA00011738"/>
    </source>
</evidence>
<evidence type="ECO:0000256" key="1">
    <source>
        <dbReference type="ARBA" id="ARBA00001933"/>
    </source>
</evidence>
<keyword evidence="6 14" id="KW-0808">Transferase</keyword>
<proteinExistence type="inferred from homology"/>
<gene>
    <name evidence="14" type="ORF">F4562_006039</name>
</gene>
<comment type="similarity">
    <text evidence="3">Belongs to the class-II pyridoxal-phosphate-dependent aminotransferase family. BioF subfamily.</text>
</comment>
<dbReference type="PANTHER" id="PTHR13693:SF100">
    <property type="entry name" value="8-AMINO-7-OXONONANOATE SYNTHASE"/>
    <property type="match status" value="1"/>
</dbReference>
<dbReference type="GO" id="GO:0030170">
    <property type="term" value="F:pyridoxal phosphate binding"/>
    <property type="evidence" value="ECO:0007669"/>
    <property type="project" value="InterPro"/>
</dbReference>
<dbReference type="Gene3D" id="3.40.640.10">
    <property type="entry name" value="Type I PLP-dependent aspartate aminotransferase-like (Major domain)"/>
    <property type="match status" value="1"/>
</dbReference>
<evidence type="ECO:0000256" key="8">
    <source>
        <dbReference type="ARBA" id="ARBA00022898"/>
    </source>
</evidence>
<dbReference type="PROSITE" id="PS00599">
    <property type="entry name" value="AA_TRANSFER_CLASS_2"/>
    <property type="match status" value="1"/>
</dbReference>
<dbReference type="SUPFAM" id="SSF53383">
    <property type="entry name" value="PLP-dependent transferases"/>
    <property type="match status" value="1"/>
</dbReference>
<evidence type="ECO:0000313" key="15">
    <source>
        <dbReference type="Proteomes" id="UP000540685"/>
    </source>
</evidence>
<comment type="caution">
    <text evidence="14">The sequence shown here is derived from an EMBL/GenBank/DDBJ whole genome shotgun (WGS) entry which is preliminary data.</text>
</comment>
<feature type="domain" description="Aminotransferase class I/classII large" evidence="13">
    <location>
        <begin position="33"/>
        <end position="373"/>
    </location>
</feature>
<keyword evidence="14" id="KW-0012">Acyltransferase</keyword>
<comment type="cofactor">
    <cofactor evidence="1 12">
        <name>pyridoxal 5'-phosphate</name>
        <dbReference type="ChEBI" id="CHEBI:597326"/>
    </cofactor>
</comment>
<evidence type="ECO:0000256" key="12">
    <source>
        <dbReference type="RuleBase" id="RU003693"/>
    </source>
</evidence>
<accession>A0A7W9ILQ8</accession>
<evidence type="ECO:0000256" key="11">
    <source>
        <dbReference type="ARBA" id="ARBA00047715"/>
    </source>
</evidence>
<dbReference type="EMBL" id="JACHMP010000001">
    <property type="protein sequence ID" value="MBB5822977.1"/>
    <property type="molecule type" value="Genomic_DNA"/>
</dbReference>
<evidence type="ECO:0000313" key="14">
    <source>
        <dbReference type="EMBL" id="MBB5822977.1"/>
    </source>
</evidence>
<keyword evidence="8 12" id="KW-0663">Pyridoxal phosphate</keyword>
<dbReference type="InterPro" id="IPR015422">
    <property type="entry name" value="PyrdxlP-dep_Trfase_small"/>
</dbReference>
<evidence type="ECO:0000256" key="6">
    <source>
        <dbReference type="ARBA" id="ARBA00022679"/>
    </source>
</evidence>
<evidence type="ECO:0000256" key="5">
    <source>
        <dbReference type="ARBA" id="ARBA00013187"/>
    </source>
</evidence>
<comment type="subunit">
    <text evidence="4">Homodimer.</text>
</comment>
<evidence type="ECO:0000256" key="3">
    <source>
        <dbReference type="ARBA" id="ARBA00010008"/>
    </source>
</evidence>
<dbReference type="InterPro" id="IPR004839">
    <property type="entry name" value="Aminotransferase_I/II_large"/>
</dbReference>
<keyword evidence="7" id="KW-0093">Biotin biosynthesis</keyword>
<dbReference type="AlphaFoldDB" id="A0A7W9ILQ8"/>
<comment type="pathway">
    <text evidence="2">Cofactor biosynthesis; biotin biosynthesis.</text>
</comment>
<dbReference type="RefSeq" id="WP_311733885.1">
    <property type="nucleotide sequence ID" value="NZ_JACHMP010000001.1"/>
</dbReference>
<dbReference type="GO" id="GO:0008710">
    <property type="term" value="F:8-amino-7-oxononanoate synthase activity"/>
    <property type="evidence" value="ECO:0007669"/>
    <property type="project" value="UniProtKB-EC"/>
</dbReference>
<dbReference type="InterPro" id="IPR050087">
    <property type="entry name" value="AON_synthase_class-II"/>
</dbReference>